<dbReference type="PANTHER" id="PTHR15629:SF2">
    <property type="entry name" value="SH3 DOMAIN-CONTAINING YSC84-LIKE PROTEIN 1"/>
    <property type="match status" value="1"/>
</dbReference>
<dbReference type="AlphaFoldDB" id="A0AAW1RQ16"/>
<dbReference type="CDD" id="cd11524">
    <property type="entry name" value="SYLF"/>
    <property type="match status" value="1"/>
</dbReference>
<feature type="compositionally biased region" description="Polar residues" evidence="1">
    <location>
        <begin position="235"/>
        <end position="246"/>
    </location>
</feature>
<sequence>MLRTFTKHEPPEAPLGSLNPKAIAACKGVLFYHTKKVSLGLGFKWGTGFMITQKETKQGRVWSAPCFYKVQAGSLGISAGMAGAETMLIFGTDAAMLKFVDGKSAKVGQDFTVVAISDLGLGNNDSIFNKGDAVALSTCNGVSVDWSLTGGSFTVDQDTNSKLYHSGVTPMQILSQGDGAIGPAQQCQPLYELLNELTAKAPKDPRHFPGFQHVWSPQSMEIAPDQKGAREYNDSGPQWSKSFKDS</sequence>
<feature type="region of interest" description="Disordered" evidence="1">
    <location>
        <begin position="217"/>
        <end position="246"/>
    </location>
</feature>
<comment type="caution">
    <text evidence="3">The sequence shown here is derived from an EMBL/GenBank/DDBJ whole genome shotgun (WGS) entry which is preliminary data.</text>
</comment>
<evidence type="ECO:0000256" key="1">
    <source>
        <dbReference type="SAM" id="MobiDB-lite"/>
    </source>
</evidence>
<evidence type="ECO:0000313" key="4">
    <source>
        <dbReference type="Proteomes" id="UP001438707"/>
    </source>
</evidence>
<evidence type="ECO:0000313" key="3">
    <source>
        <dbReference type="EMBL" id="KAK9835730.1"/>
    </source>
</evidence>
<gene>
    <name evidence="3" type="ORF">WJX74_006907</name>
</gene>
<dbReference type="InterPro" id="IPR007461">
    <property type="entry name" value="Ysc84_actin-binding"/>
</dbReference>
<proteinExistence type="predicted"/>
<accession>A0AAW1RQ16</accession>
<dbReference type="EMBL" id="JALJOS010000008">
    <property type="protein sequence ID" value="KAK9835730.1"/>
    <property type="molecule type" value="Genomic_DNA"/>
</dbReference>
<dbReference type="GO" id="GO:0035091">
    <property type="term" value="F:phosphatidylinositol binding"/>
    <property type="evidence" value="ECO:0007669"/>
    <property type="project" value="TreeGrafter"/>
</dbReference>
<reference evidence="3 4" key="1">
    <citation type="journal article" date="2024" name="Nat. Commun.">
        <title>Phylogenomics reveals the evolutionary origins of lichenization in chlorophyte algae.</title>
        <authorList>
            <person name="Puginier C."/>
            <person name="Libourel C."/>
            <person name="Otte J."/>
            <person name="Skaloud P."/>
            <person name="Haon M."/>
            <person name="Grisel S."/>
            <person name="Petersen M."/>
            <person name="Berrin J.G."/>
            <person name="Delaux P.M."/>
            <person name="Dal Grande F."/>
            <person name="Keller J."/>
        </authorList>
    </citation>
    <scope>NUCLEOTIDE SEQUENCE [LARGE SCALE GENOMIC DNA]</scope>
    <source>
        <strain evidence="3 4">SAG 2145</strain>
    </source>
</reference>
<organism evidence="3 4">
    <name type="scientific">Apatococcus lobatus</name>
    <dbReference type="NCBI Taxonomy" id="904363"/>
    <lineage>
        <taxon>Eukaryota</taxon>
        <taxon>Viridiplantae</taxon>
        <taxon>Chlorophyta</taxon>
        <taxon>core chlorophytes</taxon>
        <taxon>Trebouxiophyceae</taxon>
        <taxon>Chlorellales</taxon>
        <taxon>Chlorellaceae</taxon>
        <taxon>Apatococcus</taxon>
    </lineage>
</organism>
<dbReference type="Pfam" id="PF04366">
    <property type="entry name" value="Ysc84"/>
    <property type="match status" value="1"/>
</dbReference>
<protein>
    <recommendedName>
        <fullName evidence="2">Ysc84 actin-binding domain-containing protein</fullName>
    </recommendedName>
</protein>
<name>A0AAW1RQ16_9CHLO</name>
<dbReference type="Proteomes" id="UP001438707">
    <property type="component" value="Unassembled WGS sequence"/>
</dbReference>
<keyword evidence="4" id="KW-1185">Reference proteome</keyword>
<dbReference type="PANTHER" id="PTHR15629">
    <property type="entry name" value="SH3YL1 PROTEIN"/>
    <property type="match status" value="1"/>
</dbReference>
<dbReference type="InterPro" id="IPR051702">
    <property type="entry name" value="SH3_domain_YSC84-like"/>
</dbReference>
<feature type="domain" description="Ysc84 actin-binding" evidence="2">
    <location>
        <begin position="72"/>
        <end position="196"/>
    </location>
</feature>
<evidence type="ECO:0000259" key="2">
    <source>
        <dbReference type="Pfam" id="PF04366"/>
    </source>
</evidence>